<dbReference type="InterPro" id="IPR000172">
    <property type="entry name" value="GMC_OxRdtase_N"/>
</dbReference>
<dbReference type="OrthoDB" id="269227at2759"/>
<keyword evidence="5" id="KW-1185">Reference proteome</keyword>
<feature type="domain" description="Glucose-methanol-choline oxidoreductase N-terminal" evidence="3">
    <location>
        <begin position="307"/>
        <end position="321"/>
    </location>
</feature>
<dbReference type="Proteomes" id="UP000247810">
    <property type="component" value="Unassembled WGS sequence"/>
</dbReference>
<dbReference type="Gene3D" id="3.50.50.60">
    <property type="entry name" value="FAD/NAD(P)-binding domain"/>
    <property type="match status" value="1"/>
</dbReference>
<name>A0A319DBN9_9EURO</name>
<evidence type="ECO:0000256" key="2">
    <source>
        <dbReference type="SAM" id="SignalP"/>
    </source>
</evidence>
<dbReference type="AlphaFoldDB" id="A0A319DBN9"/>
<dbReference type="InterPro" id="IPR012132">
    <property type="entry name" value="GMC_OxRdtase"/>
</dbReference>
<dbReference type="EMBL" id="KZ825864">
    <property type="protein sequence ID" value="PYH94846.1"/>
    <property type="molecule type" value="Genomic_DNA"/>
</dbReference>
<sequence length="394" mass="41913">MTVSKVIVVLAVLSGVRFARATPQNITSELTFDYIVVGAGPGRVTVASRLSENASVSVAVIEAGTWSTAETGNQSQVPAYDYHYIEKALNDTSPAADWGFITTPQAGINGEAVHYARGKSLGGCTDLNYMCYTQTTAGALQKWADTVGDQSYAYEPSSYYYRKSMNFSAGNQELRLSNATTSEAPGTAATGGPLDVTYSSFAQPFSTWVAKAMTALGIYSTVAFINGQLNGSSWLMVTINPSTGHRESAATAYLAPMTDRPNLKVFDLTLAERIIFTNDQVARGVEVMTNNQTYTLNARREIIVSAGAFQTPQLLMVSGIGPADILLQHNITVVADRPRVGQNMSDNIFFGITYRVGVTTSLALSYGDAGAQAVASFNTNGTGPLASPGTVFQV</sequence>
<gene>
    <name evidence="4" type="ORF">BO71DRAFT_378750</name>
</gene>
<feature type="chain" id="PRO_5016330143" evidence="2">
    <location>
        <begin position="22"/>
        <end position="394"/>
    </location>
</feature>
<comment type="similarity">
    <text evidence="1">Belongs to the GMC oxidoreductase family.</text>
</comment>
<evidence type="ECO:0000313" key="5">
    <source>
        <dbReference type="Proteomes" id="UP000247810"/>
    </source>
</evidence>
<evidence type="ECO:0000256" key="1">
    <source>
        <dbReference type="ARBA" id="ARBA00010790"/>
    </source>
</evidence>
<dbReference type="InterPro" id="IPR036188">
    <property type="entry name" value="FAD/NAD-bd_sf"/>
</dbReference>
<dbReference type="SUPFAM" id="SSF51905">
    <property type="entry name" value="FAD/NAD(P)-binding domain"/>
    <property type="match status" value="1"/>
</dbReference>
<accession>A0A319DBN9</accession>
<dbReference type="VEuPathDB" id="FungiDB:BO71DRAFT_378750"/>
<reference evidence="4 5" key="1">
    <citation type="submission" date="2018-02" db="EMBL/GenBank/DDBJ databases">
        <title>The genomes of Aspergillus section Nigri reveals drivers in fungal speciation.</title>
        <authorList>
            <consortium name="DOE Joint Genome Institute"/>
            <person name="Vesth T.C."/>
            <person name="Nybo J."/>
            <person name="Theobald S."/>
            <person name="Brandl J."/>
            <person name="Frisvad J.C."/>
            <person name="Nielsen K.F."/>
            <person name="Lyhne E.K."/>
            <person name="Kogle M.E."/>
            <person name="Kuo A."/>
            <person name="Riley R."/>
            <person name="Clum A."/>
            <person name="Nolan M."/>
            <person name="Lipzen A."/>
            <person name="Salamov A."/>
            <person name="Henrissat B."/>
            <person name="Wiebenga A."/>
            <person name="De vries R.P."/>
            <person name="Grigoriev I.V."/>
            <person name="Mortensen U.H."/>
            <person name="Andersen M.R."/>
            <person name="Baker S.E."/>
        </authorList>
    </citation>
    <scope>NUCLEOTIDE SEQUENCE [LARGE SCALE GENOMIC DNA]</scope>
    <source>
        <strain evidence="4 5">CBS 707.79</strain>
    </source>
</reference>
<feature type="signal peptide" evidence="2">
    <location>
        <begin position="1"/>
        <end position="21"/>
    </location>
</feature>
<dbReference type="STRING" id="1448320.A0A319DBN9"/>
<keyword evidence="2" id="KW-0732">Signal</keyword>
<proteinExistence type="inferred from homology"/>
<dbReference type="Gene3D" id="3.30.560.10">
    <property type="entry name" value="Glucose Oxidase, domain 3"/>
    <property type="match status" value="1"/>
</dbReference>
<organism evidence="4 5">
    <name type="scientific">Aspergillus ellipticus CBS 707.79</name>
    <dbReference type="NCBI Taxonomy" id="1448320"/>
    <lineage>
        <taxon>Eukaryota</taxon>
        <taxon>Fungi</taxon>
        <taxon>Dikarya</taxon>
        <taxon>Ascomycota</taxon>
        <taxon>Pezizomycotina</taxon>
        <taxon>Eurotiomycetes</taxon>
        <taxon>Eurotiomycetidae</taxon>
        <taxon>Eurotiales</taxon>
        <taxon>Aspergillaceae</taxon>
        <taxon>Aspergillus</taxon>
        <taxon>Aspergillus subgen. Circumdati</taxon>
    </lineage>
</organism>
<protein>
    <submittedName>
        <fullName evidence="4">FAD/NAD(P)-binding domain-containing protein</fullName>
    </submittedName>
</protein>
<evidence type="ECO:0000313" key="4">
    <source>
        <dbReference type="EMBL" id="PYH94846.1"/>
    </source>
</evidence>
<dbReference type="PANTHER" id="PTHR11552">
    <property type="entry name" value="GLUCOSE-METHANOL-CHOLINE GMC OXIDOREDUCTASE"/>
    <property type="match status" value="1"/>
</dbReference>
<dbReference type="PROSITE" id="PS00624">
    <property type="entry name" value="GMC_OXRED_2"/>
    <property type="match status" value="1"/>
</dbReference>
<dbReference type="GO" id="GO:0044550">
    <property type="term" value="P:secondary metabolite biosynthetic process"/>
    <property type="evidence" value="ECO:0007669"/>
    <property type="project" value="TreeGrafter"/>
</dbReference>
<evidence type="ECO:0000259" key="3">
    <source>
        <dbReference type="PROSITE" id="PS00624"/>
    </source>
</evidence>
<dbReference type="GO" id="GO:0050660">
    <property type="term" value="F:flavin adenine dinucleotide binding"/>
    <property type="evidence" value="ECO:0007669"/>
    <property type="project" value="InterPro"/>
</dbReference>
<dbReference type="GO" id="GO:0016614">
    <property type="term" value="F:oxidoreductase activity, acting on CH-OH group of donors"/>
    <property type="evidence" value="ECO:0007669"/>
    <property type="project" value="InterPro"/>
</dbReference>
<dbReference type="Pfam" id="PF00732">
    <property type="entry name" value="GMC_oxred_N"/>
    <property type="match status" value="1"/>
</dbReference>
<dbReference type="PANTHER" id="PTHR11552:SF138">
    <property type="entry name" value="DEHYDROGENASE PKFF-RELATED"/>
    <property type="match status" value="1"/>
</dbReference>